<dbReference type="AlphaFoldDB" id="A0A015JKB2"/>
<dbReference type="Proteomes" id="UP000022910">
    <property type="component" value="Unassembled WGS sequence"/>
</dbReference>
<organism evidence="2 3">
    <name type="scientific">Rhizophagus irregularis (strain DAOM 197198w)</name>
    <name type="common">Glomus intraradices</name>
    <dbReference type="NCBI Taxonomy" id="1432141"/>
    <lineage>
        <taxon>Eukaryota</taxon>
        <taxon>Fungi</taxon>
        <taxon>Fungi incertae sedis</taxon>
        <taxon>Mucoromycota</taxon>
        <taxon>Glomeromycotina</taxon>
        <taxon>Glomeromycetes</taxon>
        <taxon>Glomerales</taxon>
        <taxon>Glomeraceae</taxon>
        <taxon>Rhizophagus</taxon>
    </lineage>
</organism>
<dbReference type="Gene3D" id="3.60.10.10">
    <property type="entry name" value="Endonuclease/exonuclease/phosphatase"/>
    <property type="match status" value="1"/>
</dbReference>
<dbReference type="EMBL" id="JEMT01016759">
    <property type="protein sequence ID" value="EXX69947.1"/>
    <property type="molecule type" value="Genomic_DNA"/>
</dbReference>
<name>A0A015JKB2_RHIIW</name>
<dbReference type="HOGENOM" id="CLU_002435_6_2_1"/>
<gene>
    <name evidence="2" type="ORF">RirG_091830</name>
</gene>
<evidence type="ECO:0000313" key="3">
    <source>
        <dbReference type="Proteomes" id="UP000022910"/>
    </source>
</evidence>
<evidence type="ECO:0000259" key="1">
    <source>
        <dbReference type="Pfam" id="PF03372"/>
    </source>
</evidence>
<dbReference type="InterPro" id="IPR036691">
    <property type="entry name" value="Endo/exonu/phosph_ase_sf"/>
</dbReference>
<dbReference type="InterPro" id="IPR005135">
    <property type="entry name" value="Endo/exonuclease/phosphatase"/>
</dbReference>
<comment type="caution">
    <text evidence="2">The sequence shown here is derived from an EMBL/GenBank/DDBJ whole genome shotgun (WGS) entry which is preliminary data.</text>
</comment>
<sequence length="995" mass="113920">MVYVPLAKFIYHNEHSLYNFKSYWAPSPSNSRPHDGVGLLLRHPLHKHVQKIDPWKGRLLKLDLFFHQTKISIISVYIPPYHSIHYKERDAIFAQLNLWLDKARSNNYHVIILGNFNADELSHSHLLQHHLKFLRSLSSRYFMDHQSHISSISGPSPTFYHQNGSSRLDYIWSSPGFPAPGLFSHVETCPKLNDNQFTDHRVLITVFDFSSCFATLAKARLKKKDDIWDVFSNEVNSRLEFYLATHHPSISLLSALPLDKLWHALKRSILDGAIDSLPFQHVSNTHHHKYPPELTMLIAINKFLDRLLFKLITSQPSRPAQISKMINSLPTQLTLLKSLLVDYTIPIYSTTSLPAFVKFLHSIEYYTALRDEHFSTTLGSFISSALSVEHRSIVLDRVLVVIDSKPTLLTDLLDIKQAAIKHFQSVVTPPLVQYSSTDSFPPRWQRAYTPISDIDSSLYNSVMSPILEEEWKNTIQSMPNNKASGPSKISYEMLKHLTGETFNLSLVLANACLIHGDISADWHEALIYPIPKSHEFDAQLKNTRPITLLETVRKLLQGGNFAGLPGGSTDIPIKMLDAIIHQRRFDKTDDQELWIPPLLIKFIINLFTRRNNKIITHYGNTSGYRVKIGIDQGEIISPLLWVIYLDPLLTTLNREACDPFILKSSALLDYSLIEYKQHNLPVSHITFMDDSTLIASSKRGIKDRLSITAEFYTLNNTQANSAKYILLSSEQFSQTIIFNLFPSPLIPICTLTLKALALFVSFRFLGVWFCLSASSHFVHNQTTSMVKDMTALLSPKKLLAQHVTYLYNVVLLPRLEFRLQTTLFAESTINRMVSPILFLIRQMAGLVSVTPLPALFTLLPFSIQQAFSRFLSSHVASWQKIFFYPLYKLFANYMITYLQGFLDCDACPSTIDLEPWSHTFSLRTHSLFNSLLFFSRLNIMWSLSFRPIRKDLRPAISLWTILPKNLFTSMKNVRKNFCTRYLAQLITPCGSQLLS</sequence>
<feature type="domain" description="Endonuclease/exonuclease/phosphatase" evidence="1">
    <location>
        <begin position="20"/>
        <end position="200"/>
    </location>
</feature>
<accession>A0A015JKB2</accession>
<dbReference type="PANTHER" id="PTHR19446">
    <property type="entry name" value="REVERSE TRANSCRIPTASES"/>
    <property type="match status" value="1"/>
</dbReference>
<dbReference type="SUPFAM" id="SSF56219">
    <property type="entry name" value="DNase I-like"/>
    <property type="match status" value="1"/>
</dbReference>
<protein>
    <recommendedName>
        <fullName evidence="1">Endonuclease/exonuclease/phosphatase domain-containing protein</fullName>
    </recommendedName>
</protein>
<keyword evidence="3" id="KW-1185">Reference proteome</keyword>
<dbReference type="Pfam" id="PF03372">
    <property type="entry name" value="Exo_endo_phos"/>
    <property type="match status" value="1"/>
</dbReference>
<proteinExistence type="predicted"/>
<evidence type="ECO:0000313" key="2">
    <source>
        <dbReference type="EMBL" id="EXX69947.1"/>
    </source>
</evidence>
<reference evidence="2 3" key="1">
    <citation type="submission" date="2014-02" db="EMBL/GenBank/DDBJ databases">
        <title>Single nucleus genome sequencing reveals high similarity among nuclei of an endomycorrhizal fungus.</title>
        <authorList>
            <person name="Lin K."/>
            <person name="Geurts R."/>
            <person name="Zhang Z."/>
            <person name="Limpens E."/>
            <person name="Saunders D.G."/>
            <person name="Mu D."/>
            <person name="Pang E."/>
            <person name="Cao H."/>
            <person name="Cha H."/>
            <person name="Lin T."/>
            <person name="Zhou Q."/>
            <person name="Shang Y."/>
            <person name="Li Y."/>
            <person name="Ivanov S."/>
            <person name="Sharma T."/>
            <person name="Velzen R.V."/>
            <person name="Ruijter N.D."/>
            <person name="Aanen D.K."/>
            <person name="Win J."/>
            <person name="Kamoun S."/>
            <person name="Bisseling T."/>
            <person name="Huang S."/>
        </authorList>
    </citation>
    <scope>NUCLEOTIDE SEQUENCE [LARGE SCALE GENOMIC DNA]</scope>
    <source>
        <strain evidence="3">DAOM197198w</strain>
    </source>
</reference>
<dbReference type="GO" id="GO:0003824">
    <property type="term" value="F:catalytic activity"/>
    <property type="evidence" value="ECO:0007669"/>
    <property type="project" value="InterPro"/>
</dbReference>